<dbReference type="AlphaFoldDB" id="A0A8S9ZMV1"/>
<dbReference type="Proteomes" id="UP000605970">
    <property type="component" value="Unassembled WGS sequence"/>
</dbReference>
<evidence type="ECO:0000313" key="2">
    <source>
        <dbReference type="EMBL" id="KAF7634744.1"/>
    </source>
</evidence>
<evidence type="ECO:0000256" key="1">
    <source>
        <dbReference type="SAM" id="SignalP"/>
    </source>
</evidence>
<feature type="signal peptide" evidence="1">
    <location>
        <begin position="1"/>
        <end position="19"/>
    </location>
</feature>
<keyword evidence="1" id="KW-0732">Signal</keyword>
<organism evidence="2 3">
    <name type="scientific">Meloidogyne graminicola</name>
    <dbReference type="NCBI Taxonomy" id="189291"/>
    <lineage>
        <taxon>Eukaryota</taxon>
        <taxon>Metazoa</taxon>
        <taxon>Ecdysozoa</taxon>
        <taxon>Nematoda</taxon>
        <taxon>Chromadorea</taxon>
        <taxon>Rhabditida</taxon>
        <taxon>Tylenchina</taxon>
        <taxon>Tylenchomorpha</taxon>
        <taxon>Tylenchoidea</taxon>
        <taxon>Meloidogynidae</taxon>
        <taxon>Meloidogyninae</taxon>
        <taxon>Meloidogyne</taxon>
    </lineage>
</organism>
<reference evidence="2" key="1">
    <citation type="journal article" date="2020" name="Ecol. Evol.">
        <title>Genome structure and content of the rice root-knot nematode (Meloidogyne graminicola).</title>
        <authorList>
            <person name="Phan N.T."/>
            <person name="Danchin E.G.J."/>
            <person name="Klopp C."/>
            <person name="Perfus-Barbeoch L."/>
            <person name="Kozlowski D.K."/>
            <person name="Koutsovoulos G.D."/>
            <person name="Lopez-Roques C."/>
            <person name="Bouchez O."/>
            <person name="Zahm M."/>
            <person name="Besnard G."/>
            <person name="Bellafiore S."/>
        </authorList>
    </citation>
    <scope>NUCLEOTIDE SEQUENCE</scope>
    <source>
        <strain evidence="2">VN-18</strain>
    </source>
</reference>
<dbReference type="EMBL" id="JABEBT010000052">
    <property type="protein sequence ID" value="KAF7634744.1"/>
    <property type="molecule type" value="Genomic_DNA"/>
</dbReference>
<evidence type="ECO:0000313" key="3">
    <source>
        <dbReference type="Proteomes" id="UP000605970"/>
    </source>
</evidence>
<keyword evidence="3" id="KW-1185">Reference proteome</keyword>
<dbReference type="OrthoDB" id="6374728at2759"/>
<protein>
    <submittedName>
        <fullName evidence="2">Uncharacterized protein</fullName>
    </submittedName>
</protein>
<name>A0A8S9ZMV1_9BILA</name>
<gene>
    <name evidence="2" type="ORF">Mgra_00005892</name>
</gene>
<accession>A0A8S9ZMV1</accession>
<sequence length="212" mass="24180">MFSALGRFVRFVSAQLVEAMMFCNVSQHSVENDMLNTLLHPTNCLFSSNEHKQQQWSCTHKMCKAEPYCSHRLNYLISACPLSNISSSHSSTCLLPDNPSSLRKCRFALAKSRGTWLDEPCHCLPNGGEILKNKKVTTDFNQLFIGGYLKLEQKRKIKTNNVLIKKTKIKEKELGSIEKGIFVIEDDKEGKSLDKEENISKEKINKNQMNHL</sequence>
<feature type="chain" id="PRO_5035936394" evidence="1">
    <location>
        <begin position="20"/>
        <end position="212"/>
    </location>
</feature>
<proteinExistence type="predicted"/>
<comment type="caution">
    <text evidence="2">The sequence shown here is derived from an EMBL/GenBank/DDBJ whole genome shotgun (WGS) entry which is preliminary data.</text>
</comment>